<keyword evidence="9" id="KW-1185">Reference proteome</keyword>
<dbReference type="InterPro" id="IPR051791">
    <property type="entry name" value="Pra-immunoreactive"/>
</dbReference>
<feature type="transmembrane region" description="Helical" evidence="6">
    <location>
        <begin position="126"/>
        <end position="144"/>
    </location>
</feature>
<evidence type="ECO:0000256" key="4">
    <source>
        <dbReference type="ARBA" id="ARBA00022989"/>
    </source>
</evidence>
<evidence type="ECO:0000256" key="6">
    <source>
        <dbReference type="SAM" id="Phobius"/>
    </source>
</evidence>
<feature type="domain" description="RDD" evidence="7">
    <location>
        <begin position="11"/>
        <end position="157"/>
    </location>
</feature>
<keyword evidence="4 6" id="KW-1133">Transmembrane helix</keyword>
<evidence type="ECO:0000256" key="1">
    <source>
        <dbReference type="ARBA" id="ARBA00004651"/>
    </source>
</evidence>
<dbReference type="AlphaFoldDB" id="A0A6L6PYC0"/>
<reference evidence="8 9" key="1">
    <citation type="submission" date="2019-11" db="EMBL/GenBank/DDBJ databases">
        <title>Type strains purchased from KCTC, JCM and DSMZ.</title>
        <authorList>
            <person name="Lu H."/>
        </authorList>
    </citation>
    <scope>NUCLEOTIDE SEQUENCE [LARGE SCALE GENOMIC DNA]</scope>
    <source>
        <strain evidence="8 9">KCTC 42409</strain>
    </source>
</reference>
<feature type="transmembrane region" description="Helical" evidence="6">
    <location>
        <begin position="53"/>
        <end position="70"/>
    </location>
</feature>
<keyword evidence="3 6" id="KW-0812">Transmembrane</keyword>
<evidence type="ECO:0000313" key="9">
    <source>
        <dbReference type="Proteomes" id="UP000484015"/>
    </source>
</evidence>
<comment type="caution">
    <text evidence="8">The sequence shown here is derived from an EMBL/GenBank/DDBJ whole genome shotgun (WGS) entry which is preliminary data.</text>
</comment>
<proteinExistence type="predicted"/>
<feature type="transmembrane region" description="Helical" evidence="6">
    <location>
        <begin position="100"/>
        <end position="120"/>
    </location>
</feature>
<evidence type="ECO:0000256" key="3">
    <source>
        <dbReference type="ARBA" id="ARBA00022692"/>
    </source>
</evidence>
<dbReference type="OrthoDB" id="5298807at2"/>
<organism evidence="8 9">
    <name type="scientific">Pseudoduganella ginsengisoli</name>
    <dbReference type="NCBI Taxonomy" id="1462440"/>
    <lineage>
        <taxon>Bacteria</taxon>
        <taxon>Pseudomonadati</taxon>
        <taxon>Pseudomonadota</taxon>
        <taxon>Betaproteobacteria</taxon>
        <taxon>Burkholderiales</taxon>
        <taxon>Oxalobacteraceae</taxon>
        <taxon>Telluria group</taxon>
        <taxon>Pseudoduganella</taxon>
    </lineage>
</organism>
<comment type="subcellular location">
    <subcellularLocation>
        <location evidence="1">Cell membrane</location>
        <topology evidence="1">Multi-pass membrane protein</topology>
    </subcellularLocation>
</comment>
<dbReference type="PANTHER" id="PTHR36115:SF10">
    <property type="entry name" value="RDD DOMAIN-CONTAINING PROTEIN"/>
    <property type="match status" value="1"/>
</dbReference>
<dbReference type="PANTHER" id="PTHR36115">
    <property type="entry name" value="PROLINE-RICH ANTIGEN HOMOLOG-RELATED"/>
    <property type="match status" value="1"/>
</dbReference>
<dbReference type="Pfam" id="PF06271">
    <property type="entry name" value="RDD"/>
    <property type="match status" value="1"/>
</dbReference>
<evidence type="ECO:0000256" key="5">
    <source>
        <dbReference type="ARBA" id="ARBA00023136"/>
    </source>
</evidence>
<evidence type="ECO:0000256" key="2">
    <source>
        <dbReference type="ARBA" id="ARBA00022475"/>
    </source>
</evidence>
<name>A0A6L6PYC0_9BURK</name>
<accession>A0A6L6PYC0</accession>
<sequence>MSNNTTQGPAPAIKRRVIAIVYEMLLAFAVLFLPFLILEVAMQASHTPLAEHVRQALAFLVLGAYFIHQWSREGQTLAMRTWRIKLVFPGYSHVPLKIAALRYVLAWGWVMPGILASYALGLSRWHSLYAMFASMGVWALLALLDKDRQFVHDRLAGTRLVQLPKPEKKAAAQPAA</sequence>
<keyword evidence="5 6" id="KW-0472">Membrane</keyword>
<protein>
    <submittedName>
        <fullName evidence="8">RDD family protein</fullName>
    </submittedName>
</protein>
<evidence type="ECO:0000313" key="8">
    <source>
        <dbReference type="EMBL" id="MTW02154.1"/>
    </source>
</evidence>
<dbReference type="InterPro" id="IPR010432">
    <property type="entry name" value="RDD"/>
</dbReference>
<dbReference type="RefSeq" id="WP_155438555.1">
    <property type="nucleotide sequence ID" value="NZ_WNLA01000004.1"/>
</dbReference>
<feature type="transmembrane region" description="Helical" evidence="6">
    <location>
        <begin position="20"/>
        <end position="41"/>
    </location>
</feature>
<dbReference type="EMBL" id="WNLA01000004">
    <property type="protein sequence ID" value="MTW02154.1"/>
    <property type="molecule type" value="Genomic_DNA"/>
</dbReference>
<dbReference type="Proteomes" id="UP000484015">
    <property type="component" value="Unassembled WGS sequence"/>
</dbReference>
<evidence type="ECO:0000259" key="7">
    <source>
        <dbReference type="Pfam" id="PF06271"/>
    </source>
</evidence>
<keyword evidence="2" id="KW-1003">Cell membrane</keyword>
<dbReference type="GO" id="GO:0005886">
    <property type="term" value="C:plasma membrane"/>
    <property type="evidence" value="ECO:0007669"/>
    <property type="project" value="UniProtKB-SubCell"/>
</dbReference>
<gene>
    <name evidence="8" type="ORF">GM668_08615</name>
</gene>